<dbReference type="InterPro" id="IPR007184">
    <property type="entry name" value="Mannoside_phosphorylase"/>
</dbReference>
<evidence type="ECO:0000256" key="4">
    <source>
        <dbReference type="SAM" id="SignalP"/>
    </source>
</evidence>
<accession>A0ABY8N1R4</accession>
<dbReference type="PANTHER" id="PTHR34106">
    <property type="entry name" value="GLYCOSIDASE"/>
    <property type="match status" value="1"/>
</dbReference>
<keyword evidence="2" id="KW-0808">Transferase</keyword>
<dbReference type="EMBL" id="CP092332">
    <property type="protein sequence ID" value="WGK93609.1"/>
    <property type="molecule type" value="Genomic_DNA"/>
</dbReference>
<dbReference type="PANTHER" id="PTHR34106:SF5">
    <property type="entry name" value="GLYCOSIDASE"/>
    <property type="match status" value="1"/>
</dbReference>
<dbReference type="RefSeq" id="WP_264533664.1">
    <property type="nucleotide sequence ID" value="NZ_CP092332.1"/>
</dbReference>
<dbReference type="CDD" id="cd18610">
    <property type="entry name" value="GH130_BT3780-like"/>
    <property type="match status" value="1"/>
</dbReference>
<keyword evidence="1" id="KW-0328">Glycosyltransferase</keyword>
<gene>
    <name evidence="5" type="ORF">MG292_05785</name>
</gene>
<evidence type="ECO:0000256" key="1">
    <source>
        <dbReference type="ARBA" id="ARBA00022676"/>
    </source>
</evidence>
<keyword evidence="4" id="KW-0732">Signal</keyword>
<comment type="similarity">
    <text evidence="3">Belongs to the glycosyl hydrolase 130 family.</text>
</comment>
<dbReference type="PIRSF" id="PIRSF016202">
    <property type="entry name" value="PH1107"/>
    <property type="match status" value="1"/>
</dbReference>
<feature type="signal peptide" evidence="4">
    <location>
        <begin position="1"/>
        <end position="21"/>
    </location>
</feature>
<dbReference type="InterPro" id="IPR023296">
    <property type="entry name" value="Glyco_hydro_beta-prop_sf"/>
</dbReference>
<proteinExistence type="inferred from homology"/>
<reference evidence="5 6" key="1">
    <citation type="submission" date="2023-06" db="EMBL/GenBank/DDBJ databases">
        <title>Complete Genome Sequence of Flavobacterium keumense K3R-10.</title>
        <authorList>
            <person name="Jeong H."/>
            <person name="Jhang S.Y."/>
            <person name="Kim J.N."/>
        </authorList>
    </citation>
    <scope>NUCLEOTIDE SEQUENCE [LARGE SCALE GENOMIC DNA]</scope>
    <source>
        <strain evidence="5 6">K3R-10</strain>
    </source>
</reference>
<evidence type="ECO:0000256" key="3">
    <source>
        <dbReference type="ARBA" id="ARBA00024356"/>
    </source>
</evidence>
<organism evidence="5 6">
    <name type="scientific">Flavobacterium keumense</name>
    <dbReference type="NCBI Taxonomy" id="1306518"/>
    <lineage>
        <taxon>Bacteria</taxon>
        <taxon>Pseudomonadati</taxon>
        <taxon>Bacteroidota</taxon>
        <taxon>Flavobacteriia</taxon>
        <taxon>Flavobacteriales</taxon>
        <taxon>Flavobacteriaceae</taxon>
        <taxon>Flavobacterium</taxon>
    </lineage>
</organism>
<feature type="chain" id="PRO_5045662475" evidence="4">
    <location>
        <begin position="22"/>
        <end position="359"/>
    </location>
</feature>
<evidence type="ECO:0000313" key="5">
    <source>
        <dbReference type="EMBL" id="WGK93609.1"/>
    </source>
</evidence>
<keyword evidence="6" id="KW-1185">Reference proteome</keyword>
<evidence type="ECO:0000256" key="2">
    <source>
        <dbReference type="ARBA" id="ARBA00022679"/>
    </source>
</evidence>
<keyword evidence="5" id="KW-0378">Hydrolase</keyword>
<sequence length="359" mass="41158">MKQLIRLTLLLALLYCNTIEAQKSKSSWTLLDFVKTDSINPILSPDKKQTFICPVSKKTVSWEERNVLNPSAIVKDNKVYLIYRAQDNQMTSRLGLAVSEDGLHFKKEAEPIFSPDNDSMNQYEWKGGVEDPRVIECSDGSYFMTYTAYDGKVARLCFATSKDLKHWTKQGLVLKDEKYKDLWAKSGAIVGKKKGNKIIATKINNNYWMYFGDTDLFMAYSDDLIHWQAAVNEESQKIISVLHPRMGYFDSRLVEPGPFALLQKEGIVLIYNGSNAANYNTSELPKFTYAAGQALFDKNQPYKLIDRTQNHFIHPDKPYEKMGEVNEVCFVEGLVFFKNKWFLYYGTADSKISVAVRKQ</sequence>
<dbReference type="SUPFAM" id="SSF75005">
    <property type="entry name" value="Arabinanase/levansucrase/invertase"/>
    <property type="match status" value="1"/>
</dbReference>
<dbReference type="Pfam" id="PF04041">
    <property type="entry name" value="Glyco_hydro_130"/>
    <property type="match status" value="1"/>
</dbReference>
<dbReference type="Gene3D" id="2.115.10.20">
    <property type="entry name" value="Glycosyl hydrolase domain, family 43"/>
    <property type="match status" value="1"/>
</dbReference>
<dbReference type="GO" id="GO:0016787">
    <property type="term" value="F:hydrolase activity"/>
    <property type="evidence" value="ECO:0007669"/>
    <property type="project" value="UniProtKB-KW"/>
</dbReference>
<name>A0ABY8N1R4_9FLAO</name>
<dbReference type="Proteomes" id="UP001232117">
    <property type="component" value="Chromosome"/>
</dbReference>
<evidence type="ECO:0000313" key="6">
    <source>
        <dbReference type="Proteomes" id="UP001232117"/>
    </source>
</evidence>
<protein>
    <submittedName>
        <fullName evidence="5">Glycoside hydrolase family 130 protein</fullName>
    </submittedName>
</protein>